<dbReference type="Proteomes" id="UP000053766">
    <property type="component" value="Unassembled WGS sequence"/>
</dbReference>
<sequence>MMSSLSAIQSLAELQSKFRPDTMMSFDTDSSLPIHIRDHSDKSVNTRDDIVTTFAFLSKSTIFFCFQNNKERSNLHFRIFFFAVIFQ</sequence>
<reference evidence="1 2" key="1">
    <citation type="submission" date="2013-11" db="EMBL/GenBank/DDBJ databases">
        <title>Draft genome of the bovine lungworm Dictyocaulus viviparus.</title>
        <authorList>
            <person name="Mitreva M."/>
        </authorList>
    </citation>
    <scope>NUCLEOTIDE SEQUENCE [LARGE SCALE GENOMIC DNA]</scope>
    <source>
        <strain evidence="1 2">HannoverDv2000</strain>
    </source>
</reference>
<name>A0A0D8Y2T0_DICVI</name>
<dbReference type="AlphaFoldDB" id="A0A0D8Y2T0"/>
<reference evidence="2" key="2">
    <citation type="journal article" date="2016" name="Sci. Rep.">
        <title>Dictyocaulus viviparus genome, variome and transcriptome elucidate lungworm biology and support future intervention.</title>
        <authorList>
            <person name="McNulty S.N."/>
            <person name="Strube C."/>
            <person name="Rosa B.A."/>
            <person name="Martin J.C."/>
            <person name="Tyagi R."/>
            <person name="Choi Y.J."/>
            <person name="Wang Q."/>
            <person name="Hallsworth Pepin K."/>
            <person name="Zhang X."/>
            <person name="Ozersky P."/>
            <person name="Wilson R.K."/>
            <person name="Sternberg P.W."/>
            <person name="Gasser R.B."/>
            <person name="Mitreva M."/>
        </authorList>
    </citation>
    <scope>NUCLEOTIDE SEQUENCE [LARGE SCALE GENOMIC DNA]</scope>
    <source>
        <strain evidence="2">HannoverDv2000</strain>
    </source>
</reference>
<evidence type="ECO:0000313" key="1">
    <source>
        <dbReference type="EMBL" id="KJH51015.1"/>
    </source>
</evidence>
<dbReference type="EMBL" id="KN716193">
    <property type="protein sequence ID" value="KJH51015.1"/>
    <property type="molecule type" value="Genomic_DNA"/>
</dbReference>
<dbReference type="OrthoDB" id="10516619at2759"/>
<keyword evidence="2" id="KW-1185">Reference proteome</keyword>
<gene>
    <name evidence="1" type="ORF">DICVIV_02873</name>
</gene>
<organism evidence="1 2">
    <name type="scientific">Dictyocaulus viviparus</name>
    <name type="common">Bovine lungworm</name>
    <dbReference type="NCBI Taxonomy" id="29172"/>
    <lineage>
        <taxon>Eukaryota</taxon>
        <taxon>Metazoa</taxon>
        <taxon>Ecdysozoa</taxon>
        <taxon>Nematoda</taxon>
        <taxon>Chromadorea</taxon>
        <taxon>Rhabditida</taxon>
        <taxon>Rhabditina</taxon>
        <taxon>Rhabditomorpha</taxon>
        <taxon>Strongyloidea</taxon>
        <taxon>Metastrongylidae</taxon>
        <taxon>Dictyocaulus</taxon>
    </lineage>
</organism>
<protein>
    <submittedName>
        <fullName evidence="1">Uncharacterized protein</fullName>
    </submittedName>
</protein>
<accession>A0A0D8Y2T0</accession>
<evidence type="ECO:0000313" key="2">
    <source>
        <dbReference type="Proteomes" id="UP000053766"/>
    </source>
</evidence>
<proteinExistence type="predicted"/>